<feature type="compositionally biased region" description="Pro residues" evidence="2">
    <location>
        <begin position="813"/>
        <end position="837"/>
    </location>
</feature>
<dbReference type="GO" id="GO:0036312">
    <property type="term" value="F:phosphatidylinositol 3-kinase regulatory subunit binding"/>
    <property type="evidence" value="ECO:0007669"/>
    <property type="project" value="TreeGrafter"/>
</dbReference>
<dbReference type="InterPro" id="IPR035897">
    <property type="entry name" value="Toll_tir_struct_dom_sf"/>
</dbReference>
<evidence type="ECO:0000256" key="2">
    <source>
        <dbReference type="SAM" id="MobiDB-lite"/>
    </source>
</evidence>
<sequence length="879" mass="99267">MVMRLFECVYCTCLSHCNMFCFSADSKSLSACELLILHTAEAQEWAIYLQQILKSSRKLRKSSILLYAVGPADQLHGYNFDYFQSCKCIVLLLTTAFLDMLCEPELQGALHRLLYPPHRVVVLLCGITEDDILTESFEDWQSWRKLSADDEPAVYVTTILESITDNRRVEKENQSEVAATAELYIPPASSTENPTADETEEVVSEVQKVPVLQDEEEPETTENSTREEISTPPHLPCLTVQPNRVLCGERETLFIIFTQKVDDQLAPEVEFSSGGVAAKRVPGTVENEYTISVAAPDMPAGVVSLSMHTDHSSISLMPVTYYTNMGEVSRYIENATDPVNFICQAFNLTSNATESLDSMLTDSLKSKMPATSLQLFGIRQIEEENMAAYQRNEELPTLLHFAAKYGLKKLTTILLQCPGALQAYSVMNKYGDYPNTLAEKSGFSDLRQFMDEFVETADMLKSHLEDTVNTEESAEVYELMSATSQDIMMKYSGCSEDIYESMLGIDPECAEDLYEVMTAVDENPEEAMLRKFFQAKPHNNAVRDYNEDRKNEEETKDDHNDLDQIDEEEDPYNLLPEDIYDIVDTNSSLIPLIQNRPPAPIPRSEFKPEPERPMTYISRVFSDKGTSQSSIMEMGYPAARPATEAPTSAHDPYAGMKTPGQRQLISLQERVKVGEITVDEAVQEFKAWQFDHERRANSIRYQQENLKKLRDSITRRHKEREKTGKELEYEISAPLQRNLYWGSSMTLECAVYESGPRVVAPPPPVAQVIQRGSWKTGSTSSTSSTESNRFSSHSAFSYSSGTEPDLEDTIENLPPPPRPPRPSDSAPDIPPPRVPPRIPERVPEKMLNERYIAHPTRALPQRPTHRQTTSAPPIPRRLR</sequence>
<feature type="compositionally biased region" description="Basic and acidic residues" evidence="2">
    <location>
        <begin position="544"/>
        <end position="562"/>
    </location>
</feature>
<protein>
    <submittedName>
        <fullName evidence="4">Phosphoinositide-3-kinase adaptor protein 1</fullName>
    </submittedName>
</protein>
<feature type="region of interest" description="Disordered" evidence="2">
    <location>
        <begin position="770"/>
        <end position="879"/>
    </location>
</feature>
<keyword evidence="1" id="KW-0597">Phosphoprotein</keyword>
<feature type="region of interest" description="Disordered" evidence="2">
    <location>
        <begin position="209"/>
        <end position="235"/>
    </location>
</feature>
<dbReference type="GO" id="GO:0005829">
    <property type="term" value="C:cytosol"/>
    <property type="evidence" value="ECO:0007669"/>
    <property type="project" value="TreeGrafter"/>
</dbReference>
<dbReference type="PANTHER" id="PTHR16267">
    <property type="entry name" value="BANK1/PIK3AP1 FAMILY MEMBER"/>
    <property type="match status" value="1"/>
</dbReference>
<reference evidence="4" key="1">
    <citation type="submission" date="2025-08" db="UniProtKB">
        <authorList>
            <consortium name="Ensembl"/>
        </authorList>
    </citation>
    <scope>IDENTIFICATION</scope>
</reference>
<evidence type="ECO:0000259" key="3">
    <source>
        <dbReference type="PROSITE" id="PS51376"/>
    </source>
</evidence>
<feature type="region of interest" description="Disordered" evidence="2">
    <location>
        <begin position="540"/>
        <end position="568"/>
    </location>
</feature>
<dbReference type="Proteomes" id="UP000261420">
    <property type="component" value="Unplaced"/>
</dbReference>
<feature type="compositionally biased region" description="Basic and acidic residues" evidence="2">
    <location>
        <begin position="838"/>
        <end position="852"/>
    </location>
</feature>
<evidence type="ECO:0000313" key="4">
    <source>
        <dbReference type="Ensembl" id="ENSSDUP00000026283.1"/>
    </source>
</evidence>
<dbReference type="PANTHER" id="PTHR16267:SF12">
    <property type="entry name" value="PHOSPHOINOSITIDE 3-KINASE ADAPTER PROTEIN 1"/>
    <property type="match status" value="1"/>
</dbReference>
<evidence type="ECO:0000313" key="5">
    <source>
        <dbReference type="Proteomes" id="UP000261420"/>
    </source>
</evidence>
<dbReference type="InterPro" id="IPR052446">
    <property type="entry name" value="B-cell_PI3K-Signaling_Adptrs"/>
</dbReference>
<dbReference type="AlphaFoldDB" id="A0A3B4V6A6"/>
<dbReference type="PROSITE" id="PS51376">
    <property type="entry name" value="DBB"/>
    <property type="match status" value="1"/>
</dbReference>
<dbReference type="Pfam" id="PF18567">
    <property type="entry name" value="TIR_3"/>
    <property type="match status" value="1"/>
</dbReference>
<proteinExistence type="predicted"/>
<feature type="domain" description="DBB" evidence="3">
    <location>
        <begin position="240"/>
        <end position="376"/>
    </location>
</feature>
<organism evidence="4 5">
    <name type="scientific">Seriola dumerili</name>
    <name type="common">Greater amberjack</name>
    <name type="synonym">Caranx dumerili</name>
    <dbReference type="NCBI Taxonomy" id="41447"/>
    <lineage>
        <taxon>Eukaryota</taxon>
        <taxon>Metazoa</taxon>
        <taxon>Chordata</taxon>
        <taxon>Craniata</taxon>
        <taxon>Vertebrata</taxon>
        <taxon>Euteleostomi</taxon>
        <taxon>Actinopterygii</taxon>
        <taxon>Neopterygii</taxon>
        <taxon>Teleostei</taxon>
        <taxon>Neoteleostei</taxon>
        <taxon>Acanthomorphata</taxon>
        <taxon>Carangaria</taxon>
        <taxon>Carangiformes</taxon>
        <taxon>Carangidae</taxon>
        <taxon>Seriola</taxon>
    </lineage>
</organism>
<dbReference type="Ensembl" id="ENSSDUT00000026751.1">
    <property type="protein sequence ID" value="ENSSDUP00000026283.1"/>
    <property type="gene ID" value="ENSSDUG00000019035.1"/>
</dbReference>
<reference evidence="4" key="2">
    <citation type="submission" date="2025-09" db="UniProtKB">
        <authorList>
            <consortium name="Ensembl"/>
        </authorList>
    </citation>
    <scope>IDENTIFICATION</scope>
</reference>
<dbReference type="GO" id="GO:0005102">
    <property type="term" value="F:signaling receptor binding"/>
    <property type="evidence" value="ECO:0007669"/>
    <property type="project" value="TreeGrafter"/>
</dbReference>
<dbReference type="SMART" id="SM01282">
    <property type="entry name" value="DBB"/>
    <property type="match status" value="1"/>
</dbReference>
<name>A0A3B4V6A6_SERDU</name>
<dbReference type="Pfam" id="PF14545">
    <property type="entry name" value="DBB"/>
    <property type="match status" value="1"/>
</dbReference>
<dbReference type="STRING" id="41447.ENSSDUP00000026283"/>
<dbReference type="GeneTree" id="ENSGT00390000008787"/>
<evidence type="ECO:0000256" key="1">
    <source>
        <dbReference type="ARBA" id="ARBA00022553"/>
    </source>
</evidence>
<keyword evidence="5" id="KW-1185">Reference proteome</keyword>
<dbReference type="InterPro" id="IPR017893">
    <property type="entry name" value="DBB_domain"/>
</dbReference>
<dbReference type="Gene3D" id="3.40.50.10140">
    <property type="entry name" value="Toll/interleukin-1 receptor homology (TIR) domain"/>
    <property type="match status" value="1"/>
</dbReference>
<feature type="compositionally biased region" description="Low complexity" evidence="2">
    <location>
        <begin position="770"/>
        <end position="800"/>
    </location>
</feature>
<accession>A0A3B4V6A6</accession>
<dbReference type="InterPro" id="IPR041340">
    <property type="entry name" value="PIK3AP1_TIR"/>
</dbReference>